<dbReference type="GO" id="GO:0045202">
    <property type="term" value="C:synapse"/>
    <property type="evidence" value="ECO:0007669"/>
    <property type="project" value="TreeGrafter"/>
</dbReference>
<feature type="compositionally biased region" description="Low complexity" evidence="4">
    <location>
        <begin position="84"/>
        <end position="99"/>
    </location>
</feature>
<comment type="subcellular location">
    <subcellularLocation>
        <location evidence="1">Membrane</location>
        <topology evidence="1">Peripheral membrane protein</topology>
    </subcellularLocation>
</comment>
<dbReference type="InterPro" id="IPR043441">
    <property type="entry name" value="Tjap1/BEGAIN"/>
</dbReference>
<evidence type="ECO:0000256" key="2">
    <source>
        <dbReference type="ARBA" id="ARBA00022553"/>
    </source>
</evidence>
<evidence type="ECO:0000256" key="4">
    <source>
        <dbReference type="SAM" id="MobiDB-lite"/>
    </source>
</evidence>
<name>A0A7F8Q425_LEPWE</name>
<evidence type="ECO:0000256" key="3">
    <source>
        <dbReference type="ARBA" id="ARBA00023136"/>
    </source>
</evidence>
<gene>
    <name evidence="6" type="primary">LOC115937679</name>
</gene>
<proteinExistence type="predicted"/>
<dbReference type="GO" id="GO:0016020">
    <property type="term" value="C:membrane"/>
    <property type="evidence" value="ECO:0007669"/>
    <property type="project" value="UniProtKB-SubCell"/>
</dbReference>
<protein>
    <submittedName>
        <fullName evidence="6">Brain-enriched guanylate kinase-associated protein-like</fullName>
    </submittedName>
</protein>
<evidence type="ECO:0000313" key="6">
    <source>
        <dbReference type="RefSeq" id="XP_030876027.1"/>
    </source>
</evidence>
<dbReference type="OrthoDB" id="9217007at2759"/>
<evidence type="ECO:0000313" key="5">
    <source>
        <dbReference type="Proteomes" id="UP000245341"/>
    </source>
</evidence>
<accession>A0A7F8Q425</accession>
<keyword evidence="2" id="KW-0597">Phosphoprotein</keyword>
<organism evidence="5 6">
    <name type="scientific">Leptonychotes weddellii</name>
    <name type="common">Weddell seal</name>
    <name type="synonym">Otaria weddellii</name>
    <dbReference type="NCBI Taxonomy" id="9713"/>
    <lineage>
        <taxon>Eukaryota</taxon>
        <taxon>Metazoa</taxon>
        <taxon>Chordata</taxon>
        <taxon>Craniata</taxon>
        <taxon>Vertebrata</taxon>
        <taxon>Euteleostomi</taxon>
        <taxon>Mammalia</taxon>
        <taxon>Eutheria</taxon>
        <taxon>Laurasiatheria</taxon>
        <taxon>Carnivora</taxon>
        <taxon>Caniformia</taxon>
        <taxon>Pinnipedia</taxon>
        <taxon>Phocidae</taxon>
        <taxon>Monachinae</taxon>
        <taxon>Lobodontini</taxon>
        <taxon>Leptonychotes</taxon>
    </lineage>
</organism>
<dbReference type="GeneID" id="115937679"/>
<dbReference type="PANTHER" id="PTHR28664">
    <property type="entry name" value="TIGHT JUNCTION-ASSOCIATED PROTEIN 1"/>
    <property type="match status" value="1"/>
</dbReference>
<dbReference type="RefSeq" id="XP_030876027.1">
    <property type="nucleotide sequence ID" value="XM_031020167.1"/>
</dbReference>
<keyword evidence="3" id="KW-0472">Membrane</keyword>
<evidence type="ECO:0000256" key="1">
    <source>
        <dbReference type="ARBA" id="ARBA00004170"/>
    </source>
</evidence>
<reference evidence="6" key="1">
    <citation type="submission" date="2025-08" db="UniProtKB">
        <authorList>
            <consortium name="RefSeq"/>
        </authorList>
    </citation>
    <scope>IDENTIFICATION</scope>
    <source>
        <tissue evidence="6">Liver</tissue>
    </source>
</reference>
<dbReference type="AlphaFoldDB" id="A0A7F8Q425"/>
<keyword evidence="5" id="KW-1185">Reference proteome</keyword>
<dbReference type="Proteomes" id="UP000245341">
    <property type="component" value="Unplaced"/>
</dbReference>
<dbReference type="PANTHER" id="PTHR28664:SF2">
    <property type="entry name" value="BRAIN-ENRICHED GUANYLATE KINASE-ASSOCIATED PROTEIN"/>
    <property type="match status" value="1"/>
</dbReference>
<feature type="region of interest" description="Disordered" evidence="4">
    <location>
        <begin position="80"/>
        <end position="113"/>
    </location>
</feature>
<sequence length="113" mass="12812">MALQRINQELEDKLYRMGQHYEEEKRALSHEIVALNSHLLEAKVTIDKLSEDNELYRKDCNLAAQLLQCSQTYGRVRKVSEVTSAPPQGGQPSPQDYSGLLFCRSHPKATSPL</sequence>
<dbReference type="KEGG" id="lww:115937679"/>